<proteinExistence type="predicted"/>
<dbReference type="InterPro" id="IPR035976">
    <property type="entry name" value="Sushi/SCR/CCP_sf"/>
</dbReference>
<feature type="region of interest" description="Disordered" evidence="2">
    <location>
        <begin position="500"/>
        <end position="538"/>
    </location>
</feature>
<feature type="compositionally biased region" description="Low complexity" evidence="2">
    <location>
        <begin position="2425"/>
        <end position="2442"/>
    </location>
</feature>
<dbReference type="InterPro" id="IPR050252">
    <property type="entry name" value="Beta/Gamma-Crystallin"/>
</dbReference>
<feature type="transmembrane region" description="Helical" evidence="3">
    <location>
        <begin position="2038"/>
        <end position="2062"/>
    </location>
</feature>
<sequence length="2460" mass="253326">MPGMNGSNGTTRTETTTLSTTMLVVPVARLEGCMGLSVSDAATFSASADAITVMKRVLAEAAGGVAVDYVEVSMVVGSSCAGRRLVSGVLSERRLQESVRVDYIILFPASMGEDEALEAAQNSTASLSQLSLSEISALMTREMSLMPSLSGMTVVVTTTPTVVMIVLVGATNTTTSTTETSTTSMTTTSTNTTSTSRTWTSATNTTTITSVTGTTSMTTTETNTSTTFTVTSTLSLTTATNTTTTTSITGTTSMTTTSKTTSTTASDTATSTSISMTNTTTMTSVTGTTSLTTTFSSTTTFTGSSTSMTNTTTQTSVTSTTSMTTTSTATSVTSSTSRTMSSTLTSTSATSSTSVTGTSTSMTNTTTFTVTTTTSFTTSVSTSTTLTSTSTVTNTSTATITTSTSLTMSTSLTSSTTYTMSTTSSLTSFTITSTSLTNTSTSTSLTRTTAYTDTSTSETSTSTSVSTSITSLTTTSTSSFTGTSTSVSTSITSTTSQTTTQTTTNTTTTSSTSFTTSVTSTTSTSGTMTSTTSLSTTTESTTTQSTTTVTTITQTTTSVSSTVTSTSTTSMTFTSTSITISTTISSTTSGTLTSTTSGTATSTSTHTESTTSQTTSSTSETSTTTSLTTTSSITTSSTSTTSSSITSTSTSATLTSTTRTYSSTVSSTFTTSTVTTGTSTSTTQSISSTTWTNTTTSSMTTTSSTATTETSTSTTNTLSMTSTMSSSTSTSSSTTTSSSSESSTSSSTSSITSSSSSETSTSSSSSSSTSTTSSSATSTSSSGTSTSSTTMTTTSSTATASVTSSTTSNSGTSTTTATLKPGTCPPPVLVGIYDASECIYQLPGDSCLVYCANNNGWYGPPSQFNCTTDGVYVGTPPECFTTTSTSTKTMTKTELVVCNGGLPLGVGIDLSGCSGQVISGEICTVTCAQGFEGTPQDYICNPFTARFEGAAITCQRQRCDVQTLPTRTDLDLTGCQNTVVGDFCLVSCGEGYVPTDASFQCMSDLSFQGTAPTCERLPCDPSTLPTTEGLDTSNCLGLLVGDTCSVTCLSGYAATVSSSDPATMQCHLNTSFTGNAPECKAKDCLVPSIWVTDPSFNTTCDGTKHGDTCVGQCSAGYTGQSTQFQCNNGQLWGAPPTCTGLVCAFQGFELSVGLLASDCYGKTTGETCQMQCIRGYDLAGDPSSTCQADGSFTTPTSVCQPKTCGSLSSVTPFSTVDVADTCGNNSSFGEICMSYCDMGFDLTGNTTVLICDEADTASAGYVEYIPETGQTLAAAQSSGPSCVARNCTVGIPNDVLGATTDCNGKATYEICTVEPMLGYTLQVGDSNTLQCLPDGSFNQTAPTILPGTCPDPSFGAGVGSSCQGKVIGSDCWAYCLSGWSGTPKKYVCAADVAANALLLQADSTEISCTYTGRRLNSGRRLQTGCTSTAVSAVGLSSPQYFSDCDGKADTEVCIAHCSFGWVMTETAPSIFTCSSGSLTGASLPTCTAVPCSFGFPSGLGIAHDCDGTRTSQTCSASCTGTGYTYASGASAEVWTCNAGGSLSGTLPQCERKSCTDLSLGSTYVHTCVNKLYQDACGVSCASGYRGTGAQFLCEADGTFSGTMPVCVGNPCQNDLPNSSSWSAGSCDGLTTGQSCDVTCKLGFSGSSTNLTCDASGQLLGSMPVCQPNLCPASNQLGGVEHTNTCQDIAFGSSCTVFCASGYELAAGSSIQDWSCGLVGTALQLQGTLPSCVPQPCSSGLPVNNSEVVSDCEGVRTGESCHQYCAMGYENTTEEANFVCQTSGQAGLASSQTTQCQPISCEGNSMNFSLVQHSCQGTVYSRTCYASCIQGYSATPEQWLCGDTSMGPELGFQVYKGITLRGVVPSCMASPCEFNLPVGVQYSHNCTGVTTGSSCLVQCADGWDGMMEVLTCGTDAALSGSFPSCNPVTSTRTATSSSTQTTTQTSTLTVDVTSITATRTSSSTTVFSYTCPEEVPAIGATFNCTGRDGAGQECRADCDSPEQDSGNVTEAVILCRFDLVWEVRQSCPSLGGAAGSVPILVYVGITVGSCVACMLAIGVLTYFGRKRDMAAVAPKETKEPKKVKVKEQPEPMLAWATPKSTGQQDFNMGDLPSKADVEQPPRPEDMEPSTPVPATPLALVPAEDEDPSPLRQGFAKPSPKVTKEFDIAMHAQGLGGTAEPESTSVASPAGQQFDPNFWDWANQFWDWANDKEGAGQQALPPPPPPMIPSHGEMLRGIGAYSEGPPPLPPLPLKLHSRPYLGSPSTSAAHAPPPLTPLPTTIRSQVSMPLEDPSPLHSLPLPSAVEMGHHHSEPVHSESSVSRQRTLEDLLYNPEIDGASRPPQAVAVRRRSSGRPRSRPGRRRSGRQPSVRDISPTQERRNSRAAANLHDGASMSALEMFSLRSPQGPPELPAMRLSSPDTDARRSGSAASSATRSVASSTLRRAARNEVIVNIKDADPHR</sequence>
<dbReference type="Gene3D" id="2.10.70.10">
    <property type="entry name" value="Complement Module, domain 1"/>
    <property type="match status" value="1"/>
</dbReference>
<accession>A0A9P1C0A2</accession>
<dbReference type="SUPFAM" id="SSF57535">
    <property type="entry name" value="Complement control module/SCR domain"/>
    <property type="match status" value="3"/>
</dbReference>
<feature type="compositionally biased region" description="Low complexity" evidence="2">
    <location>
        <begin position="671"/>
        <end position="818"/>
    </location>
</feature>
<dbReference type="EMBL" id="CAMXCT030000742">
    <property type="protein sequence ID" value="CAL4770051.1"/>
    <property type="molecule type" value="Genomic_DNA"/>
</dbReference>
<feature type="region of interest" description="Disordered" evidence="2">
    <location>
        <begin position="2211"/>
        <end position="2460"/>
    </location>
</feature>
<keyword evidence="3" id="KW-0472">Membrane</keyword>
<dbReference type="PANTHER" id="PTHR11818:SF42">
    <property type="entry name" value="VOLTAGE-GATED HYDROGEN CHANNEL 1"/>
    <property type="match status" value="1"/>
</dbReference>
<feature type="region of interest" description="Disordered" evidence="2">
    <location>
        <begin position="175"/>
        <end position="201"/>
    </location>
</feature>
<keyword evidence="3" id="KW-0812">Transmembrane</keyword>
<dbReference type="PROSITE" id="PS50923">
    <property type="entry name" value="SUSHI"/>
    <property type="match status" value="1"/>
</dbReference>
<feature type="region of interest" description="Disordered" evidence="2">
    <location>
        <begin position="2073"/>
        <end position="2157"/>
    </location>
</feature>
<feature type="compositionally biased region" description="Basic and acidic residues" evidence="2">
    <location>
        <begin position="2305"/>
        <end position="2314"/>
    </location>
</feature>
<dbReference type="EMBL" id="CAMXCT020000742">
    <property type="protein sequence ID" value="CAL1136114.1"/>
    <property type="molecule type" value="Genomic_DNA"/>
</dbReference>
<feature type="domain" description="Sushi" evidence="4">
    <location>
        <begin position="1017"/>
        <end position="1081"/>
    </location>
</feature>
<evidence type="ECO:0000313" key="7">
    <source>
        <dbReference type="EMBL" id="CAL4770051.1"/>
    </source>
</evidence>
<feature type="compositionally biased region" description="Low complexity" evidence="2">
    <location>
        <begin position="2287"/>
        <end position="2301"/>
    </location>
</feature>
<dbReference type="EMBL" id="CAMXCT010000742">
    <property type="protein sequence ID" value="CAI3982739.1"/>
    <property type="molecule type" value="Genomic_DNA"/>
</dbReference>
<dbReference type="Pfam" id="PF00084">
    <property type="entry name" value="Sushi"/>
    <property type="match status" value="2"/>
</dbReference>
<keyword evidence="8" id="KW-1185">Reference proteome</keyword>
<evidence type="ECO:0000313" key="8">
    <source>
        <dbReference type="Proteomes" id="UP001152797"/>
    </source>
</evidence>
<gene>
    <name evidence="5" type="ORF">C1SCF055_LOCUS10404</name>
</gene>
<feature type="region of interest" description="Disordered" evidence="2">
    <location>
        <begin position="671"/>
        <end position="821"/>
    </location>
</feature>
<protein>
    <submittedName>
        <fullName evidence="7">CUB and sushi domain-containing protein 3 (CUB and sushi multiple domains protein 3)</fullName>
    </submittedName>
</protein>
<evidence type="ECO:0000259" key="4">
    <source>
        <dbReference type="PROSITE" id="PS50923"/>
    </source>
</evidence>
<dbReference type="InterPro" id="IPR000436">
    <property type="entry name" value="Sushi_SCR_CCP_dom"/>
</dbReference>
<feature type="compositionally biased region" description="Basic residues" evidence="2">
    <location>
        <begin position="2346"/>
        <end position="2364"/>
    </location>
</feature>
<organism evidence="5">
    <name type="scientific">Cladocopium goreaui</name>
    <dbReference type="NCBI Taxonomy" id="2562237"/>
    <lineage>
        <taxon>Eukaryota</taxon>
        <taxon>Sar</taxon>
        <taxon>Alveolata</taxon>
        <taxon>Dinophyceae</taxon>
        <taxon>Suessiales</taxon>
        <taxon>Symbiodiniaceae</taxon>
        <taxon>Cladocopium</taxon>
    </lineage>
</organism>
<feature type="region of interest" description="Disordered" evidence="2">
    <location>
        <begin position="586"/>
        <end position="625"/>
    </location>
</feature>
<evidence type="ECO:0000313" key="6">
    <source>
        <dbReference type="EMBL" id="CAL1136114.1"/>
    </source>
</evidence>
<dbReference type="PANTHER" id="PTHR11818">
    <property type="entry name" value="BETA/GAMMA CRYSTALLIN"/>
    <property type="match status" value="1"/>
</dbReference>
<comment type="caution">
    <text evidence="5">The sequence shown here is derived from an EMBL/GenBank/DDBJ whole genome shotgun (WGS) entry which is preliminary data.</text>
</comment>
<keyword evidence="1" id="KW-1015">Disulfide bond</keyword>
<dbReference type="SMART" id="SM00032">
    <property type="entry name" value="CCP"/>
    <property type="match status" value="10"/>
</dbReference>
<feature type="region of interest" description="Disordered" evidence="2">
    <location>
        <begin position="327"/>
        <end position="359"/>
    </location>
</feature>
<evidence type="ECO:0000313" key="5">
    <source>
        <dbReference type="EMBL" id="CAI3982739.1"/>
    </source>
</evidence>
<evidence type="ECO:0000256" key="1">
    <source>
        <dbReference type="ARBA" id="ARBA00023157"/>
    </source>
</evidence>
<keyword evidence="3" id="KW-1133">Transmembrane helix</keyword>
<feature type="compositionally biased region" description="Basic and acidic residues" evidence="2">
    <location>
        <begin position="2073"/>
        <end position="2088"/>
    </location>
</feature>
<evidence type="ECO:0000256" key="3">
    <source>
        <dbReference type="SAM" id="Phobius"/>
    </source>
</evidence>
<name>A0A9P1C0A2_9DINO</name>
<reference evidence="5" key="1">
    <citation type="submission" date="2022-10" db="EMBL/GenBank/DDBJ databases">
        <authorList>
            <person name="Chen Y."/>
            <person name="Dougan E. K."/>
            <person name="Chan C."/>
            <person name="Rhodes N."/>
            <person name="Thang M."/>
        </authorList>
    </citation>
    <scope>NUCLEOTIDE SEQUENCE</scope>
</reference>
<reference evidence="6" key="2">
    <citation type="submission" date="2024-04" db="EMBL/GenBank/DDBJ databases">
        <authorList>
            <person name="Chen Y."/>
            <person name="Shah S."/>
            <person name="Dougan E. K."/>
            <person name="Thang M."/>
            <person name="Chan C."/>
        </authorList>
    </citation>
    <scope>NUCLEOTIDE SEQUENCE [LARGE SCALE GENOMIC DNA]</scope>
</reference>
<feature type="compositionally biased region" description="Basic and acidic residues" evidence="2">
    <location>
        <begin position="2112"/>
        <end position="2124"/>
    </location>
</feature>
<dbReference type="OrthoDB" id="406096at2759"/>
<dbReference type="CDD" id="cd00033">
    <property type="entry name" value="CCP"/>
    <property type="match status" value="1"/>
</dbReference>
<evidence type="ECO:0000256" key="2">
    <source>
        <dbReference type="SAM" id="MobiDB-lite"/>
    </source>
</evidence>
<dbReference type="Proteomes" id="UP001152797">
    <property type="component" value="Unassembled WGS sequence"/>
</dbReference>